<keyword evidence="2" id="KW-1185">Reference proteome</keyword>
<dbReference type="Gene3D" id="3.30.429.10">
    <property type="entry name" value="Macrophage Migration Inhibitory Factor"/>
    <property type="match status" value="2"/>
</dbReference>
<dbReference type="SUPFAM" id="SSF55331">
    <property type="entry name" value="Tautomerase/MIF"/>
    <property type="match status" value="1"/>
</dbReference>
<proteinExistence type="predicted"/>
<evidence type="ECO:0000313" key="1">
    <source>
        <dbReference type="EMBL" id="SFI69204.1"/>
    </source>
</evidence>
<reference evidence="2" key="1">
    <citation type="submission" date="2016-10" db="EMBL/GenBank/DDBJ databases">
        <authorList>
            <person name="Varghese N."/>
            <person name="Submissions S."/>
        </authorList>
    </citation>
    <scope>NUCLEOTIDE SEQUENCE [LARGE SCALE GENOMIC DNA]</scope>
    <source>
        <strain evidence="2">DSM 26471</strain>
    </source>
</reference>
<dbReference type="InterPro" id="IPR014347">
    <property type="entry name" value="Tautomerase/MIF_sf"/>
</dbReference>
<evidence type="ECO:0000313" key="2">
    <source>
        <dbReference type="Proteomes" id="UP000199630"/>
    </source>
</evidence>
<accession>A0A1I3K9Z1</accession>
<name>A0A1I3K9Z1_9RHOB</name>
<protein>
    <submittedName>
        <fullName evidence="1">4-oxalocrotonate tautomerase</fullName>
    </submittedName>
</protein>
<gene>
    <name evidence="1" type="ORF">SAMN04487991_0619</name>
</gene>
<dbReference type="RefSeq" id="WP_090057069.1">
    <property type="nucleotide sequence ID" value="NZ_FORH01000001.1"/>
</dbReference>
<organism evidence="1 2">
    <name type="scientific">Celeribacter neptunius</name>
    <dbReference type="NCBI Taxonomy" id="588602"/>
    <lineage>
        <taxon>Bacteria</taxon>
        <taxon>Pseudomonadati</taxon>
        <taxon>Pseudomonadota</taxon>
        <taxon>Alphaproteobacteria</taxon>
        <taxon>Rhodobacterales</taxon>
        <taxon>Roseobacteraceae</taxon>
        <taxon>Celeribacter</taxon>
    </lineage>
</organism>
<dbReference type="AlphaFoldDB" id="A0A1I3K9Z1"/>
<dbReference type="Proteomes" id="UP000199630">
    <property type="component" value="Unassembled WGS sequence"/>
</dbReference>
<dbReference type="OrthoDB" id="9803586at2"/>
<dbReference type="EMBL" id="FORH01000001">
    <property type="protein sequence ID" value="SFI69204.1"/>
    <property type="molecule type" value="Genomic_DNA"/>
</dbReference>
<dbReference type="STRING" id="588602.SAMN04487991_0619"/>
<sequence length="140" mass="15554">MPGIILTHSGLPDPAQADALAAELAELTCRYLKKERGRTMVMLRHQPKDQWYIAGTSLEKDGRNSFRLEVSITEETNTKDEKAAFHKAAFALLSERLGNLHPHSNVHVIDCRATSYGYGGVTQEWRYQQGSEGLVAQAGE</sequence>